<sequence>MHQSFIKSNKFNYPFIIILFALFFVACKNNNENNDSSTINTITPSIPALSYQIVAVYPHDTASFTEGLEFHNGFLYESTGDPDYAGRSKLSKTNVNTGKDVQKIILAPAFFGEGITMLNGKIYQLTYKEQKCFVYDANTFKKLNEFSYEGEGWGMTNDGHNLIMDNGHNELIYRDPETFKIVKTLPITGVPKDYAGHEVYINELEYVDGNIFANLYTMDFDQIVKIDPNSGKVIGTLNLNGLLERYAPPAETAKRDVLNGIAFDSSNHTFYITGKYWPKLFAIRIQ</sequence>
<dbReference type="InterPro" id="IPR007788">
    <property type="entry name" value="QCT"/>
</dbReference>
<accession>A0A2W7TRI7</accession>
<gene>
    <name evidence="1" type="ORF">LX80_00214</name>
</gene>
<protein>
    <submittedName>
        <fullName evidence="1">Glutamine cyclotransferase</fullName>
    </submittedName>
</protein>
<dbReference type="PANTHER" id="PTHR31270:SF1">
    <property type="entry name" value="GLUTAMINYL-PEPTIDE CYCLOTRANSFERASE"/>
    <property type="match status" value="1"/>
</dbReference>
<dbReference type="PANTHER" id="PTHR31270">
    <property type="entry name" value="GLUTAMINYL-PEPTIDE CYCLOTRANSFERASE"/>
    <property type="match status" value="1"/>
</dbReference>
<dbReference type="AlphaFoldDB" id="A0A2W7TRI7"/>
<dbReference type="SUPFAM" id="SSF50969">
    <property type="entry name" value="YVTN repeat-like/Quinoprotein amine dehydrogenase"/>
    <property type="match status" value="1"/>
</dbReference>
<proteinExistence type="predicted"/>
<dbReference type="OrthoDB" id="9783700at2"/>
<keyword evidence="2" id="KW-1185">Reference proteome</keyword>
<name>A0A2W7TRI7_9BACT</name>
<keyword evidence="1" id="KW-0808">Transferase</keyword>
<dbReference type="Gene3D" id="2.130.10.10">
    <property type="entry name" value="YVTN repeat-like/Quinoprotein amine dehydrogenase"/>
    <property type="match status" value="1"/>
</dbReference>
<dbReference type="RefSeq" id="WP_111293183.1">
    <property type="nucleotide sequence ID" value="NZ_QKZV01000001.1"/>
</dbReference>
<reference evidence="1 2" key="1">
    <citation type="submission" date="2018-06" db="EMBL/GenBank/DDBJ databases">
        <title>Genomic Encyclopedia of Archaeal and Bacterial Type Strains, Phase II (KMG-II): from individual species to whole genera.</title>
        <authorList>
            <person name="Goeker M."/>
        </authorList>
    </citation>
    <scope>NUCLEOTIDE SEQUENCE [LARGE SCALE GENOMIC DNA]</scope>
    <source>
        <strain evidence="1 2">DSM 23241</strain>
    </source>
</reference>
<dbReference type="Pfam" id="PF05096">
    <property type="entry name" value="Glu_cyclase_2"/>
    <property type="match status" value="1"/>
</dbReference>
<evidence type="ECO:0000313" key="1">
    <source>
        <dbReference type="EMBL" id="PZX65722.1"/>
    </source>
</evidence>
<comment type="caution">
    <text evidence="1">The sequence shown here is derived from an EMBL/GenBank/DDBJ whole genome shotgun (WGS) entry which is preliminary data.</text>
</comment>
<organism evidence="1 2">
    <name type="scientific">Hydrotalea sandarakina</name>
    <dbReference type="NCBI Taxonomy" id="1004304"/>
    <lineage>
        <taxon>Bacteria</taxon>
        <taxon>Pseudomonadati</taxon>
        <taxon>Bacteroidota</taxon>
        <taxon>Chitinophagia</taxon>
        <taxon>Chitinophagales</taxon>
        <taxon>Chitinophagaceae</taxon>
        <taxon>Hydrotalea</taxon>
    </lineage>
</organism>
<evidence type="ECO:0000313" key="2">
    <source>
        <dbReference type="Proteomes" id="UP000249720"/>
    </source>
</evidence>
<dbReference type="InterPro" id="IPR015943">
    <property type="entry name" value="WD40/YVTN_repeat-like_dom_sf"/>
</dbReference>
<dbReference type="GO" id="GO:0016603">
    <property type="term" value="F:glutaminyl-peptide cyclotransferase activity"/>
    <property type="evidence" value="ECO:0007669"/>
    <property type="project" value="InterPro"/>
</dbReference>
<dbReference type="InterPro" id="IPR011044">
    <property type="entry name" value="Quino_amine_DH_bsu"/>
</dbReference>
<dbReference type="PROSITE" id="PS51257">
    <property type="entry name" value="PROKAR_LIPOPROTEIN"/>
    <property type="match status" value="1"/>
</dbReference>
<dbReference type="Proteomes" id="UP000249720">
    <property type="component" value="Unassembled WGS sequence"/>
</dbReference>
<dbReference type="EMBL" id="QKZV01000001">
    <property type="protein sequence ID" value="PZX65722.1"/>
    <property type="molecule type" value="Genomic_DNA"/>
</dbReference>